<evidence type="ECO:0000313" key="5">
    <source>
        <dbReference type="Proteomes" id="UP000824066"/>
    </source>
</evidence>
<evidence type="ECO:0000256" key="1">
    <source>
        <dbReference type="ARBA" id="ARBA00022737"/>
    </source>
</evidence>
<sequence length="501" mass="57403">MRSMNPTLNGRVISDFERDVLHEEVLRTQGALHTRTRYDRNGRLSQKALHYQNVAREVLPLLQKDYQYDASDNLVAEILTQTQQPGGSRPTAAANDDSLIGRFHGHSSTGKSYQGSTSYGYNPAEQIQSMHRNSPTALGQHIESLNYDPAGNLFDGYRVNGLIKHNRVHVYQDKRYRYDRFGRLSEKRIGSSRIQRFEYDAEHRLIKVHQQNGALRQRVVFGYDPLGRRISKQVYHDDASEPSHRTLFHWQGLRLLEEVQDGRPSLYVYADPGSYEPLARLDGKPGSEAIFYFHTNLAGLPEQLTDTDGHTVWHSEYRAWGRTRDEWHDRQAGGEQNLRFQGQYLDRETGLHYNTFRFFDPDVGRFTQPDPIGLLGGLNLYLYAPNSTGWVDPLGLTTDKVFESYEQARNAALKWLEKRGFRAEKETLGRFGDIKGTPIGMQTANGKVGFRVEFDDRNKAHINTWAGKEKGPHFMFNSTRSIVSRIQKTFSKLSRSLSCGV</sequence>
<dbReference type="NCBIfam" id="TIGR03696">
    <property type="entry name" value="Rhs_assc_core"/>
    <property type="match status" value="1"/>
</dbReference>
<accession>A0ABX8QAI7</accession>
<evidence type="ECO:0000256" key="2">
    <source>
        <dbReference type="SAM" id="MobiDB-lite"/>
    </source>
</evidence>
<dbReference type="PANTHER" id="PTHR32305:SF15">
    <property type="entry name" value="PROTEIN RHSA-RELATED"/>
    <property type="match status" value="1"/>
</dbReference>
<name>A0ABX8QAI7_PSECO</name>
<protein>
    <submittedName>
        <fullName evidence="4">RHS domain-containing protein</fullName>
    </submittedName>
</protein>
<gene>
    <name evidence="4" type="ORF">KSS97_17610</name>
</gene>
<feature type="compositionally biased region" description="Polar residues" evidence="2">
    <location>
        <begin position="106"/>
        <end position="117"/>
    </location>
</feature>
<feature type="region of interest" description="Disordered" evidence="2">
    <location>
        <begin position="81"/>
        <end position="117"/>
    </location>
</feature>
<dbReference type="InterPro" id="IPR022385">
    <property type="entry name" value="Rhs_assc_core"/>
</dbReference>
<dbReference type="PANTHER" id="PTHR32305">
    <property type="match status" value="1"/>
</dbReference>
<dbReference type="Proteomes" id="UP000824066">
    <property type="component" value="Chromosome"/>
</dbReference>
<dbReference type="EMBL" id="CP077080">
    <property type="protein sequence ID" value="QXI51358.1"/>
    <property type="molecule type" value="Genomic_DNA"/>
</dbReference>
<dbReference type="InterPro" id="IPR056823">
    <property type="entry name" value="TEN-like_YD-shell"/>
</dbReference>
<keyword evidence="1" id="KW-0677">Repeat</keyword>
<feature type="domain" description="Teneurin-like YD-shell" evidence="3">
    <location>
        <begin position="112"/>
        <end position="370"/>
    </location>
</feature>
<dbReference type="InterPro" id="IPR050708">
    <property type="entry name" value="T6SS_VgrG/RHS"/>
</dbReference>
<keyword evidence="5" id="KW-1185">Reference proteome</keyword>
<evidence type="ECO:0000313" key="4">
    <source>
        <dbReference type="EMBL" id="QXI51358.1"/>
    </source>
</evidence>
<organism evidence="4 5">
    <name type="scientific">Pseudomonas canavaninivorans</name>
    <dbReference type="NCBI Taxonomy" id="2842348"/>
    <lineage>
        <taxon>Bacteria</taxon>
        <taxon>Pseudomonadati</taxon>
        <taxon>Pseudomonadota</taxon>
        <taxon>Gammaproteobacteria</taxon>
        <taxon>Pseudomonadales</taxon>
        <taxon>Pseudomonadaceae</taxon>
        <taxon>Pseudomonas</taxon>
    </lineage>
</organism>
<evidence type="ECO:0000259" key="3">
    <source>
        <dbReference type="Pfam" id="PF25023"/>
    </source>
</evidence>
<reference evidence="4 5" key="1">
    <citation type="journal article" date="2021" name="Microorganisms">
        <title>The Ever-Expanding Pseudomonas Genus: Description of 43 New Species and Partition of the Pseudomonas putida Group.</title>
        <authorList>
            <person name="Girard L."/>
            <person name="Lood C."/>
            <person name="Hofte M."/>
            <person name="Vandamme P."/>
            <person name="Rokni-Zadeh H."/>
            <person name="van Noort V."/>
            <person name="Lavigne R."/>
            <person name="De Mot R."/>
        </authorList>
    </citation>
    <scope>NUCLEOTIDE SEQUENCE [LARGE SCALE GENOMIC DNA]</scope>
    <source>
        <strain evidence="4 5">SWRI17</strain>
    </source>
</reference>
<dbReference type="CDD" id="cd20692">
    <property type="entry name" value="CdiA-CT_Ec-like"/>
    <property type="match status" value="1"/>
</dbReference>
<dbReference type="Pfam" id="PF25023">
    <property type="entry name" value="TEN_YD-shell"/>
    <property type="match status" value="1"/>
</dbReference>
<proteinExistence type="predicted"/>